<protein>
    <submittedName>
        <fullName evidence="3">Uncharacterized protein</fullName>
    </submittedName>
</protein>
<organism evidence="3">
    <name type="scientific">Gibberella zeae</name>
    <name type="common">Wheat head blight fungus</name>
    <name type="synonym">Fusarium graminearum</name>
    <dbReference type="NCBI Taxonomy" id="5518"/>
    <lineage>
        <taxon>Eukaryota</taxon>
        <taxon>Fungi</taxon>
        <taxon>Dikarya</taxon>
        <taxon>Ascomycota</taxon>
        <taxon>Pezizomycotina</taxon>
        <taxon>Sordariomycetes</taxon>
        <taxon>Hypocreomycetidae</taxon>
        <taxon>Hypocreales</taxon>
        <taxon>Nectriaceae</taxon>
        <taxon>Fusarium</taxon>
    </lineage>
</organism>
<proteinExistence type="predicted"/>
<evidence type="ECO:0000256" key="1">
    <source>
        <dbReference type="SAM" id="MobiDB-lite"/>
    </source>
</evidence>
<dbReference type="AlphaFoldDB" id="A0A4E9D549"/>
<dbReference type="EMBL" id="CAJPIJ010000071">
    <property type="protein sequence ID" value="CAG1966287.1"/>
    <property type="molecule type" value="Genomic_DNA"/>
</dbReference>
<reference evidence="3" key="1">
    <citation type="submission" date="2019-04" db="EMBL/GenBank/DDBJ databases">
        <authorList>
            <person name="Melise S."/>
            <person name="Noan J."/>
            <person name="Okalmin O."/>
        </authorList>
    </citation>
    <scope>NUCLEOTIDE SEQUENCE</scope>
    <source>
        <strain evidence="3">FN9</strain>
    </source>
</reference>
<sequence length="274" mass="30490">MRYLESARGQAVATTRRQSWGQERRDNTRGHVVGFSACCIYVSQVQLTVRLVSIRLVGSNIKQVTTASSASLRFTSNCIELKIKLGFLLLTVPDRRQGPGFFTEQVFGIRFWKSCTEDGHQVQSSKQLHGIHSLLVAVVRSTSGGPYSGKLLAFFFKRILGLPSCLRQLQTKHTMHSKPFGQKQKPKKQKQGSHLPTNSFGVSVMPQDPLHSPALPYRSYSDNFIDCIGQLSEFCGVQSIIEIFAAARFCNETTPLTPTEAFLEFDDASPKSSI</sequence>
<gene>
    <name evidence="3" type="ORF">FUG_LOCUS89421</name>
    <name evidence="2" type="ORF">MDCFG202_LOCUS33975</name>
</gene>
<accession>A0A4E9D549</accession>
<dbReference type="EMBL" id="CAAKMV010000066">
    <property type="protein sequence ID" value="VIO53636.1"/>
    <property type="molecule type" value="Genomic_DNA"/>
</dbReference>
<reference evidence="2" key="2">
    <citation type="submission" date="2021-03" db="EMBL/GenBank/DDBJ databases">
        <authorList>
            <person name="Alouane T."/>
            <person name="Langin T."/>
            <person name="Bonhomme L."/>
        </authorList>
    </citation>
    <scope>NUCLEOTIDE SEQUENCE</scope>
    <source>
        <strain evidence="2">MDC_Fg202</strain>
    </source>
</reference>
<evidence type="ECO:0000313" key="2">
    <source>
        <dbReference type="EMBL" id="CAG1966287.1"/>
    </source>
</evidence>
<dbReference type="Proteomes" id="UP000746612">
    <property type="component" value="Unassembled WGS sequence"/>
</dbReference>
<evidence type="ECO:0000313" key="3">
    <source>
        <dbReference type="EMBL" id="VIO53636.1"/>
    </source>
</evidence>
<name>A0A4E9D549_GIBZA</name>
<feature type="region of interest" description="Disordered" evidence="1">
    <location>
        <begin position="175"/>
        <end position="198"/>
    </location>
</feature>